<dbReference type="Proteomes" id="UP001589645">
    <property type="component" value="Unassembled WGS sequence"/>
</dbReference>
<dbReference type="InterPro" id="IPR029056">
    <property type="entry name" value="Ribokinase-like"/>
</dbReference>
<keyword evidence="2" id="KW-1185">Reference proteome</keyword>
<dbReference type="Gene3D" id="3.40.50.450">
    <property type="match status" value="1"/>
</dbReference>
<sequence>MLILGEIFIDYTLPSEHNSCKMRLGGIIHAARGLWANNIKYSAAIICPSYLTSEATNYLKCHGCDEVIVIGEVLGSPNIMSLVDQREVGQQGYEELLRDRKSIEFTQDTQKLTSFDNVILFPGRFCVKTLTDYFSPNAKFSIDVAYDISDLSVLSPITGKIETIYLSTSSDLFLGLAANDISSLITEAQNLSPCSVVLKENRGGSRLFDLASDRIVSVPAILQKTVNSVGVGDVFTAVAAAYRFFSHSIEDAVWRGALSATYYSQTTFPDDFKRTVQRSHNTPLDKHKSIGGTSLSWHARKKYNIYIAAPDFSYIDRKHLDSAISSLEYHNFNIRRPVLENGELNEKSSNFERRKAYEDDCALINVCDVIFAIPLQRDPGTLVEVGIGLAKGIPVITYDPNRENDNNMVVTGSNKYSSDLDECLNHLYVELSYLENRK</sequence>
<reference evidence="1 2" key="1">
    <citation type="submission" date="2024-09" db="EMBL/GenBank/DDBJ databases">
        <authorList>
            <person name="Sun Q."/>
            <person name="Mori K."/>
        </authorList>
    </citation>
    <scope>NUCLEOTIDE SEQUENCE [LARGE SCALE GENOMIC DNA]</scope>
    <source>
        <strain evidence="1 2">CECT 8064</strain>
    </source>
</reference>
<name>A0ABV5HPC7_9VIBR</name>
<protein>
    <submittedName>
        <fullName evidence="1">Nucleoside 2-deoxyribosyltransferase</fullName>
    </submittedName>
</protein>
<proteinExistence type="predicted"/>
<organism evidence="1 2">
    <name type="scientific">Vibrio olivae</name>
    <dbReference type="NCBI Taxonomy" id="1243002"/>
    <lineage>
        <taxon>Bacteria</taxon>
        <taxon>Pseudomonadati</taxon>
        <taxon>Pseudomonadota</taxon>
        <taxon>Gammaproteobacteria</taxon>
        <taxon>Vibrionales</taxon>
        <taxon>Vibrionaceae</taxon>
        <taxon>Vibrio</taxon>
    </lineage>
</organism>
<dbReference type="Gene3D" id="3.40.1190.20">
    <property type="match status" value="1"/>
</dbReference>
<dbReference type="SUPFAM" id="SSF53613">
    <property type="entry name" value="Ribokinase-like"/>
    <property type="match status" value="1"/>
</dbReference>
<evidence type="ECO:0000313" key="1">
    <source>
        <dbReference type="EMBL" id="MFB9136028.1"/>
    </source>
</evidence>
<dbReference type="RefSeq" id="WP_222767666.1">
    <property type="nucleotide sequence ID" value="NZ_JBHMEP010000003.1"/>
</dbReference>
<dbReference type="Pfam" id="PF05014">
    <property type="entry name" value="Nuc_deoxyrib_tr"/>
    <property type="match status" value="1"/>
</dbReference>
<gene>
    <name evidence="1" type="ORF">ACFFUV_13735</name>
</gene>
<accession>A0ABV5HPC7</accession>
<evidence type="ECO:0000313" key="2">
    <source>
        <dbReference type="Proteomes" id="UP001589645"/>
    </source>
</evidence>
<dbReference type="InterPro" id="IPR007710">
    <property type="entry name" value="Nucleoside_deoxyribTrfase"/>
</dbReference>
<dbReference type="EMBL" id="JBHMEP010000003">
    <property type="protein sequence ID" value="MFB9136028.1"/>
    <property type="molecule type" value="Genomic_DNA"/>
</dbReference>
<comment type="caution">
    <text evidence="1">The sequence shown here is derived from an EMBL/GenBank/DDBJ whole genome shotgun (WGS) entry which is preliminary data.</text>
</comment>
<dbReference type="SUPFAM" id="SSF52309">
    <property type="entry name" value="N-(deoxy)ribosyltransferase-like"/>
    <property type="match status" value="1"/>
</dbReference>